<dbReference type="AlphaFoldDB" id="A0A382V6G6"/>
<feature type="non-terminal residue" evidence="1">
    <location>
        <position position="1"/>
    </location>
</feature>
<sequence length="281" mass="32030">IPLDLVSSLLPKRTYLNFHLATHIHLHARYQKDYAGKAASVSSTKTMSRKSLLGLIDSLESSIEKMHWKPRKSEWVNYYSECSHVPKFLEEKIKLVTNYLGFLKPDTVWDLGANTGVFSRIASDRGIPTISMDTDPGCVEINYLQTLEKREKSLLPLWIDLNNPSPSIGWENKERMSLQERGPAGTILALAMIHHLAISNNVPLAKIAELFGNTCQSLIIEFVPNSDSMVQKLLASREDIFQNYTQKEFEKAFLEFFNIVKSEKIGDSERILYLMKKESHV</sequence>
<evidence type="ECO:0008006" key="2">
    <source>
        <dbReference type="Google" id="ProtNLM"/>
    </source>
</evidence>
<accession>A0A382V6G6</accession>
<dbReference type="InterPro" id="IPR029063">
    <property type="entry name" value="SAM-dependent_MTases_sf"/>
</dbReference>
<reference evidence="1" key="1">
    <citation type="submission" date="2018-05" db="EMBL/GenBank/DDBJ databases">
        <authorList>
            <person name="Lanie J.A."/>
            <person name="Ng W.-L."/>
            <person name="Kazmierczak K.M."/>
            <person name="Andrzejewski T.M."/>
            <person name="Davidsen T.M."/>
            <person name="Wayne K.J."/>
            <person name="Tettelin H."/>
            <person name="Glass J.I."/>
            <person name="Rusch D."/>
            <person name="Podicherti R."/>
            <person name="Tsui H.-C.T."/>
            <person name="Winkler M.E."/>
        </authorList>
    </citation>
    <scope>NUCLEOTIDE SEQUENCE</scope>
</reference>
<gene>
    <name evidence="1" type="ORF">METZ01_LOCUS394345</name>
</gene>
<dbReference type="SUPFAM" id="SSF53335">
    <property type="entry name" value="S-adenosyl-L-methionine-dependent methyltransferases"/>
    <property type="match status" value="1"/>
</dbReference>
<dbReference type="Gene3D" id="3.40.50.150">
    <property type="entry name" value="Vaccinia Virus protein VP39"/>
    <property type="match status" value="1"/>
</dbReference>
<dbReference type="EMBL" id="UINC01149183">
    <property type="protein sequence ID" value="SVD41491.1"/>
    <property type="molecule type" value="Genomic_DNA"/>
</dbReference>
<name>A0A382V6G6_9ZZZZ</name>
<organism evidence="1">
    <name type="scientific">marine metagenome</name>
    <dbReference type="NCBI Taxonomy" id="408172"/>
    <lineage>
        <taxon>unclassified sequences</taxon>
        <taxon>metagenomes</taxon>
        <taxon>ecological metagenomes</taxon>
    </lineage>
</organism>
<protein>
    <recommendedName>
        <fullName evidence="2">SAM-dependent methyltransferase</fullName>
    </recommendedName>
</protein>
<proteinExistence type="predicted"/>
<evidence type="ECO:0000313" key="1">
    <source>
        <dbReference type="EMBL" id="SVD41491.1"/>
    </source>
</evidence>